<feature type="region of interest" description="Disordered" evidence="2">
    <location>
        <begin position="247"/>
        <end position="272"/>
    </location>
</feature>
<comment type="caution">
    <text evidence="3">The sequence shown here is derived from an EMBL/GenBank/DDBJ whole genome shotgun (WGS) entry which is preliminary data.</text>
</comment>
<keyword evidence="1" id="KW-0175">Coiled coil</keyword>
<feature type="compositionally biased region" description="Basic and acidic residues" evidence="2">
    <location>
        <begin position="10"/>
        <end position="24"/>
    </location>
</feature>
<feature type="compositionally biased region" description="Basic and acidic residues" evidence="2">
    <location>
        <begin position="81"/>
        <end position="109"/>
    </location>
</feature>
<evidence type="ECO:0000256" key="2">
    <source>
        <dbReference type="SAM" id="MobiDB-lite"/>
    </source>
</evidence>
<feature type="compositionally biased region" description="Basic and acidic residues" evidence="2">
    <location>
        <begin position="128"/>
        <end position="143"/>
    </location>
</feature>
<organism evidence="3 4">
    <name type="scientific">Botrytis elliptica</name>
    <dbReference type="NCBI Taxonomy" id="278938"/>
    <lineage>
        <taxon>Eukaryota</taxon>
        <taxon>Fungi</taxon>
        <taxon>Dikarya</taxon>
        <taxon>Ascomycota</taxon>
        <taxon>Pezizomycotina</taxon>
        <taxon>Leotiomycetes</taxon>
        <taxon>Helotiales</taxon>
        <taxon>Sclerotiniaceae</taxon>
        <taxon>Botrytis</taxon>
    </lineage>
</organism>
<dbReference type="Proteomes" id="UP000297229">
    <property type="component" value="Unassembled WGS sequence"/>
</dbReference>
<feature type="compositionally biased region" description="Polar residues" evidence="2">
    <location>
        <begin position="257"/>
        <end position="272"/>
    </location>
</feature>
<evidence type="ECO:0000256" key="1">
    <source>
        <dbReference type="SAM" id="Coils"/>
    </source>
</evidence>
<feature type="region of interest" description="Disordered" evidence="2">
    <location>
        <begin position="280"/>
        <end position="299"/>
    </location>
</feature>
<keyword evidence="4" id="KW-1185">Reference proteome</keyword>
<feature type="coiled-coil region" evidence="1">
    <location>
        <begin position="323"/>
        <end position="350"/>
    </location>
</feature>
<accession>A0A4Z1JYN2</accession>
<dbReference type="EMBL" id="PQXM01000071">
    <property type="protein sequence ID" value="TGO78284.1"/>
    <property type="molecule type" value="Genomic_DNA"/>
</dbReference>
<dbReference type="AlphaFoldDB" id="A0A4Z1JYN2"/>
<proteinExistence type="predicted"/>
<evidence type="ECO:0000313" key="3">
    <source>
        <dbReference type="EMBL" id="TGO78284.1"/>
    </source>
</evidence>
<feature type="region of interest" description="Disordered" evidence="2">
    <location>
        <begin position="128"/>
        <end position="224"/>
    </location>
</feature>
<gene>
    <name evidence="3" type="ORF">BELL_0071g00030</name>
</gene>
<feature type="region of interest" description="Disordered" evidence="2">
    <location>
        <begin position="1"/>
        <end position="40"/>
    </location>
</feature>
<evidence type="ECO:0000313" key="4">
    <source>
        <dbReference type="Proteomes" id="UP000297229"/>
    </source>
</evidence>
<name>A0A4Z1JYN2_9HELO</name>
<feature type="compositionally biased region" description="Polar residues" evidence="2">
    <location>
        <begin position="181"/>
        <end position="200"/>
    </location>
</feature>
<protein>
    <submittedName>
        <fullName evidence="3">Uncharacterized protein</fullName>
    </submittedName>
</protein>
<sequence length="368" mass="42184">MRFDASPGRDISRSIRKYEDDYRMPDTGNSSVMYPTKSRSLDGSLVQNKSIEAIMFSKLRSKLSRVLSPDKKEGTIYQKVNDAEKEAQSNRNDETKKNTYQSSRERNRSIDSLERTRCLLNLMRHNVNDAEKEVQSNRNDETKTNTQQSPKKRDTYVNSPERTRCLLNLLRHDPRNDNLPPYSSTQTSRPSSGLPSQQKPSIKGKEIKNDRPPPYGLPENMSSASRRQYIRGLIDRRKAEIQTLEKQLEEETGKARPSSTGTTLRVGESSSIHVTLQREAAQEETGEEGIPSTVSSSQTKGTMQDMEYYIQYYIPDCKYRGALARNTKRLQELKNETNLAKKERERSSLEHDLSVGGDTLIYWCGQRK</sequence>
<reference evidence="3 4" key="1">
    <citation type="submission" date="2017-12" db="EMBL/GenBank/DDBJ databases">
        <title>Comparative genomics of Botrytis spp.</title>
        <authorList>
            <person name="Valero-Jimenez C.A."/>
            <person name="Tapia P."/>
            <person name="Veloso J."/>
            <person name="Silva-Moreno E."/>
            <person name="Staats M."/>
            <person name="Valdes J.H."/>
            <person name="Van Kan J.A.L."/>
        </authorList>
    </citation>
    <scope>NUCLEOTIDE SEQUENCE [LARGE SCALE GENOMIC DNA]</scope>
    <source>
        <strain evidence="3 4">Be9601</strain>
    </source>
</reference>
<feature type="region of interest" description="Disordered" evidence="2">
    <location>
        <begin position="77"/>
        <end position="109"/>
    </location>
</feature>